<comment type="caution">
    <text evidence="1">The sequence shown here is derived from an EMBL/GenBank/DDBJ whole genome shotgun (WGS) entry which is preliminary data.</text>
</comment>
<organism evidence="1 2">
    <name type="scientific">Phyllobacterium sophorae</name>
    <dbReference type="NCBI Taxonomy" id="1520277"/>
    <lineage>
        <taxon>Bacteria</taxon>
        <taxon>Pseudomonadati</taxon>
        <taxon>Pseudomonadota</taxon>
        <taxon>Alphaproteobacteria</taxon>
        <taxon>Hyphomicrobiales</taxon>
        <taxon>Phyllobacteriaceae</taxon>
        <taxon>Phyllobacterium</taxon>
    </lineage>
</organism>
<name>A0A2P7AQ20_9HYPH</name>
<dbReference type="Proteomes" id="UP000241764">
    <property type="component" value="Unassembled WGS sequence"/>
</dbReference>
<dbReference type="EMBL" id="PGGM01000025">
    <property type="protein sequence ID" value="PSH56317.1"/>
    <property type="molecule type" value="Genomic_DNA"/>
</dbReference>
<proteinExistence type="predicted"/>
<sequence>MMRLRELNQEGVDRFEAWLADGALGETPLYLTTDSTTSTPVTELIDLSPQIFADRYHFGKYLVDILAPLDSLQLSTDRRLWTTLALIWLDQLCPRLTNGTRKLDQSYRYVLSADYRHYYRHLVRSPWQLVKDHGENAKFLLLPTADSPHPLRRHGEILEQLGGRQSVLRSQSVVAEASRLYSNPKTGRPRKGVAGNGRGSVRRLALVLRQLDLTFDVEAMDDGKLLSILPTEFDRWKSSTQVTEG</sequence>
<reference evidence="2" key="1">
    <citation type="submission" date="2017-11" db="EMBL/GenBank/DDBJ databases">
        <authorList>
            <person name="Kuznetsova I."/>
            <person name="Sazanova A."/>
            <person name="Chirak E."/>
            <person name="Safronova V."/>
            <person name="Willems A."/>
        </authorList>
    </citation>
    <scope>NUCLEOTIDE SEQUENCE [LARGE SCALE GENOMIC DNA]</scope>
    <source>
        <strain evidence="2">CCBAU 03422</strain>
    </source>
</reference>
<dbReference type="OrthoDB" id="8445622at2"/>
<evidence type="ECO:0000313" key="2">
    <source>
        <dbReference type="Proteomes" id="UP000241764"/>
    </source>
</evidence>
<accession>A0A2P7AQ20</accession>
<gene>
    <name evidence="1" type="ORF">CU103_30115</name>
</gene>
<evidence type="ECO:0000313" key="1">
    <source>
        <dbReference type="EMBL" id="PSH56317.1"/>
    </source>
</evidence>
<keyword evidence="2" id="KW-1185">Reference proteome</keyword>
<dbReference type="RefSeq" id="WP_106667711.1">
    <property type="nucleotide sequence ID" value="NZ_PGGM01000025.1"/>
</dbReference>
<dbReference type="AlphaFoldDB" id="A0A2P7AQ20"/>
<protein>
    <submittedName>
        <fullName evidence="1">Uncharacterized protein</fullName>
    </submittedName>
</protein>